<gene>
    <name evidence="3" type="ORF">GCM10020366_50760</name>
</gene>
<dbReference type="EMBL" id="BAAAYK010000038">
    <property type="protein sequence ID" value="GAA3362516.1"/>
    <property type="molecule type" value="Genomic_DNA"/>
</dbReference>
<evidence type="ECO:0000313" key="4">
    <source>
        <dbReference type="Proteomes" id="UP001500483"/>
    </source>
</evidence>
<dbReference type="Gene3D" id="3.40.50.2020">
    <property type="match status" value="1"/>
</dbReference>
<evidence type="ECO:0000256" key="1">
    <source>
        <dbReference type="ARBA" id="ARBA00008007"/>
    </source>
</evidence>
<dbReference type="Proteomes" id="UP001500483">
    <property type="component" value="Unassembled WGS sequence"/>
</dbReference>
<evidence type="ECO:0000313" key="3">
    <source>
        <dbReference type="EMBL" id="GAA3362516.1"/>
    </source>
</evidence>
<organism evidence="3 4">
    <name type="scientific">Saccharopolyspora gregorii</name>
    <dbReference type="NCBI Taxonomy" id="33914"/>
    <lineage>
        <taxon>Bacteria</taxon>
        <taxon>Bacillati</taxon>
        <taxon>Actinomycetota</taxon>
        <taxon>Actinomycetes</taxon>
        <taxon>Pseudonocardiales</taxon>
        <taxon>Pseudonocardiaceae</taxon>
        <taxon>Saccharopolyspora</taxon>
    </lineage>
</organism>
<dbReference type="PANTHER" id="PTHR47505:SF1">
    <property type="entry name" value="DNA UTILIZATION PROTEIN YHGH"/>
    <property type="match status" value="1"/>
</dbReference>
<dbReference type="PANTHER" id="PTHR47505">
    <property type="entry name" value="DNA UTILIZATION PROTEIN YHGH"/>
    <property type="match status" value="1"/>
</dbReference>
<feature type="region of interest" description="Disordered" evidence="2">
    <location>
        <begin position="1"/>
        <end position="37"/>
    </location>
</feature>
<comment type="caution">
    <text evidence="3">The sequence shown here is derived from an EMBL/GenBank/DDBJ whole genome shotgun (WGS) entry which is preliminary data.</text>
</comment>
<accession>A0ABP6RX62</accession>
<name>A0ABP6RX62_9PSEU</name>
<evidence type="ECO:0000256" key="2">
    <source>
        <dbReference type="SAM" id="MobiDB-lite"/>
    </source>
</evidence>
<reference evidence="4" key="1">
    <citation type="journal article" date="2019" name="Int. J. Syst. Evol. Microbiol.">
        <title>The Global Catalogue of Microorganisms (GCM) 10K type strain sequencing project: providing services to taxonomists for standard genome sequencing and annotation.</title>
        <authorList>
            <consortium name="The Broad Institute Genomics Platform"/>
            <consortium name="The Broad Institute Genome Sequencing Center for Infectious Disease"/>
            <person name="Wu L."/>
            <person name="Ma J."/>
        </authorList>
    </citation>
    <scope>NUCLEOTIDE SEQUENCE [LARGE SCALE GENOMIC DNA]</scope>
    <source>
        <strain evidence="4">JCM 9687</strain>
    </source>
</reference>
<dbReference type="InterPro" id="IPR029057">
    <property type="entry name" value="PRTase-like"/>
</dbReference>
<sequence length="295" mass="29728">MAGCGIDRPGSAVPPTRSGVSDGEIAQDRGVRGPGEQWGRAGGAVAVAIGGLVDLVLPLRCAGCARPGTGWCTGCGRELGGLRKVVRELPAPPGARAPMPPVFALGRYRGAARRAIIAYKVAGRRDLAEPFGRALADGLGGITGWAPEFVPAARAAHASAGPPAPDRAVEAPRWNLVPAPSRPITSRRRGGAHMSRVARRAAAALADRGTDATVADCLTTGPGARDSAGRTAQQRLHDLAGRSAVLPDRAPPPGEPVLLVDDVLTTGATVASSVGALAVHGVPVTAVLVLTATGG</sequence>
<comment type="similarity">
    <text evidence="1">Belongs to the ComF/GntX family.</text>
</comment>
<keyword evidence="4" id="KW-1185">Reference proteome</keyword>
<proteinExistence type="inferred from homology"/>
<dbReference type="InterPro" id="IPR051910">
    <property type="entry name" value="ComF/GntX_DNA_util-trans"/>
</dbReference>
<dbReference type="CDD" id="cd06223">
    <property type="entry name" value="PRTases_typeI"/>
    <property type="match status" value="1"/>
</dbReference>
<protein>
    <submittedName>
        <fullName evidence="3">ComF family protein</fullName>
    </submittedName>
</protein>
<dbReference type="SUPFAM" id="SSF53271">
    <property type="entry name" value="PRTase-like"/>
    <property type="match status" value="1"/>
</dbReference>
<dbReference type="InterPro" id="IPR000836">
    <property type="entry name" value="PRTase_dom"/>
</dbReference>